<proteinExistence type="inferred from homology"/>
<dbReference type="Pfam" id="PF00772">
    <property type="entry name" value="DnaB"/>
    <property type="match status" value="1"/>
</dbReference>
<evidence type="ECO:0000256" key="5">
    <source>
        <dbReference type="ARBA" id="ARBA00022741"/>
    </source>
</evidence>
<keyword evidence="8 14" id="KW-0067">ATP-binding</keyword>
<dbReference type="InterPro" id="IPR007694">
    <property type="entry name" value="DNA_helicase_DnaB-like_C"/>
</dbReference>
<keyword evidence="7 14" id="KW-0347">Helicase</keyword>
<dbReference type="SMART" id="SM00382">
    <property type="entry name" value="AAA"/>
    <property type="match status" value="1"/>
</dbReference>
<organism evidence="17 18">
    <name type="scientific">Phaeovibrio sulfidiphilus</name>
    <dbReference type="NCBI Taxonomy" id="1220600"/>
    <lineage>
        <taxon>Bacteria</taxon>
        <taxon>Pseudomonadati</taxon>
        <taxon>Pseudomonadota</taxon>
        <taxon>Alphaproteobacteria</taxon>
        <taxon>Rhodospirillales</taxon>
        <taxon>Rhodospirillaceae</taxon>
        <taxon>Phaeovibrio</taxon>
    </lineage>
</organism>
<evidence type="ECO:0000256" key="2">
    <source>
        <dbReference type="ARBA" id="ARBA00011643"/>
    </source>
</evidence>
<dbReference type="Proteomes" id="UP000631034">
    <property type="component" value="Unassembled WGS sequence"/>
</dbReference>
<dbReference type="InterPro" id="IPR016136">
    <property type="entry name" value="DNA_helicase_N/primase_C"/>
</dbReference>
<dbReference type="SUPFAM" id="SSF48024">
    <property type="entry name" value="N-terminal domain of DnaB helicase"/>
    <property type="match status" value="1"/>
</dbReference>
<evidence type="ECO:0000256" key="7">
    <source>
        <dbReference type="ARBA" id="ARBA00022806"/>
    </source>
</evidence>
<feature type="compositionally biased region" description="Pro residues" evidence="15">
    <location>
        <begin position="1"/>
        <end position="10"/>
    </location>
</feature>
<dbReference type="Gene3D" id="3.40.50.300">
    <property type="entry name" value="P-loop containing nucleotide triphosphate hydrolases"/>
    <property type="match status" value="1"/>
</dbReference>
<dbReference type="Pfam" id="PF03796">
    <property type="entry name" value="DnaB_C"/>
    <property type="match status" value="1"/>
</dbReference>
<evidence type="ECO:0000256" key="14">
    <source>
        <dbReference type="RuleBase" id="RU362085"/>
    </source>
</evidence>
<sequence length="510" mass="56082">MTPFSDPVPTPGLSQSGEGLAPRQLPANLEAEQALLGAILTNNQVLERVGDFLIADHFLHPAHQKIYAAAQNLFSQNHLANAITLKPYLEREPALEPLGGANYLVDLTASVVTILNSETYARLIQDLALRRSLIEVGEEMVNEAFAMALEEDAQIQIQKAEKRLFDLAVTGSASQGPVAFKFALTEALRLAHLAHERDGALAGAPTGLSDLDKKLGGLHNSDLLILAGRPSMGKTALATNIAYNVAAHFLDEARNGKPLNTVAFFSLEMSSDQLAARVLAERAEVKSNDMRTGDLSNEDMERVISVSSGLQSVPLYIDDTAALSVAAMRTRCRRLARQHGGDGSSLGLVIVDYLQLLRPNPGERHGNRVEEVSAITRALKELAKELNVPVIALSQLSRQVEQRDDKRPQLSDLRESGSIEQDADAVMFVYREEYYLERAEPKPLEGETDEKYAERHARWVQRAEEVHAVAEVIIAKQRHGPIGRVRLHFDKNFTRFSNLVEGDAPDDMDE</sequence>
<dbReference type="GO" id="GO:0043139">
    <property type="term" value="F:5'-3' DNA helicase activity"/>
    <property type="evidence" value="ECO:0007669"/>
    <property type="project" value="UniProtKB-EC"/>
</dbReference>
<dbReference type="AlphaFoldDB" id="A0A8J6YM36"/>
<dbReference type="GO" id="GO:1990077">
    <property type="term" value="C:primosome complex"/>
    <property type="evidence" value="ECO:0007669"/>
    <property type="project" value="UniProtKB-UniRule"/>
</dbReference>
<dbReference type="InterPro" id="IPR027417">
    <property type="entry name" value="P-loop_NTPase"/>
</dbReference>
<evidence type="ECO:0000256" key="10">
    <source>
        <dbReference type="ARBA" id="ARBA00023235"/>
    </source>
</evidence>
<comment type="function">
    <text evidence="11 14">The main replicative DNA helicase, it participates in initiation and elongation during chromosome replication. Travels ahead of the DNA replisome, separating dsDNA into templates for DNA synthesis. A processive ATP-dependent 5'-3' DNA helicase it has DNA-dependent ATPase activity.</text>
</comment>
<reference evidence="17" key="1">
    <citation type="submission" date="2020-10" db="EMBL/GenBank/DDBJ databases">
        <title>Genome sequence of the unusual species of purple photosynthetic bacteria, Phaeovibrio sulfidiphilus DSM 23193, type strain.</title>
        <authorList>
            <person name="Kyndt J.A."/>
            <person name="Meyer T.E."/>
        </authorList>
    </citation>
    <scope>NUCLEOTIDE SEQUENCE</scope>
    <source>
        <strain evidence="17">DSM 23193</strain>
    </source>
</reference>
<dbReference type="InterPro" id="IPR007692">
    <property type="entry name" value="DNA_helicase_DnaB"/>
</dbReference>
<comment type="subunit">
    <text evidence="2">Homohexamer.</text>
</comment>
<dbReference type="PROSITE" id="PS51199">
    <property type="entry name" value="SF4_HELICASE"/>
    <property type="match status" value="1"/>
</dbReference>
<dbReference type="EMBL" id="JACZHT010000001">
    <property type="protein sequence ID" value="MBE1236339.1"/>
    <property type="molecule type" value="Genomic_DNA"/>
</dbReference>
<evidence type="ECO:0000259" key="16">
    <source>
        <dbReference type="PROSITE" id="PS51199"/>
    </source>
</evidence>
<keyword evidence="5 14" id="KW-0547">Nucleotide-binding</keyword>
<keyword evidence="18" id="KW-1185">Reference proteome</keyword>
<protein>
    <recommendedName>
        <fullName evidence="13 14">Replicative DNA helicase</fullName>
        <ecNumber evidence="13 14">5.6.2.3</ecNumber>
    </recommendedName>
</protein>
<comment type="similarity">
    <text evidence="1 14">Belongs to the helicase family. DnaB subfamily.</text>
</comment>
<evidence type="ECO:0000256" key="3">
    <source>
        <dbReference type="ARBA" id="ARBA00022515"/>
    </source>
</evidence>
<comment type="catalytic activity">
    <reaction evidence="12 14">
        <text>ATP + H2O = ADP + phosphate + H(+)</text>
        <dbReference type="Rhea" id="RHEA:13065"/>
        <dbReference type="ChEBI" id="CHEBI:15377"/>
        <dbReference type="ChEBI" id="CHEBI:15378"/>
        <dbReference type="ChEBI" id="CHEBI:30616"/>
        <dbReference type="ChEBI" id="CHEBI:43474"/>
        <dbReference type="ChEBI" id="CHEBI:456216"/>
        <dbReference type="EC" id="5.6.2.3"/>
    </reaction>
</comment>
<evidence type="ECO:0000256" key="15">
    <source>
        <dbReference type="SAM" id="MobiDB-lite"/>
    </source>
</evidence>
<feature type="domain" description="SF4 helicase" evidence="16">
    <location>
        <begin position="197"/>
        <end position="503"/>
    </location>
</feature>
<name>A0A8J6YM36_9PROT</name>
<dbReference type="EC" id="5.6.2.3" evidence="13 14"/>
<dbReference type="InterPro" id="IPR007693">
    <property type="entry name" value="DNA_helicase_DnaB-like_N"/>
</dbReference>
<evidence type="ECO:0000256" key="8">
    <source>
        <dbReference type="ARBA" id="ARBA00022840"/>
    </source>
</evidence>
<feature type="region of interest" description="Disordered" evidence="15">
    <location>
        <begin position="1"/>
        <end position="21"/>
    </location>
</feature>
<dbReference type="NCBIfam" id="NF006606">
    <property type="entry name" value="PRK09165.1"/>
    <property type="match status" value="1"/>
</dbReference>
<evidence type="ECO:0000256" key="12">
    <source>
        <dbReference type="ARBA" id="ARBA00048954"/>
    </source>
</evidence>
<dbReference type="GO" id="GO:0006269">
    <property type="term" value="P:DNA replication, synthesis of primer"/>
    <property type="evidence" value="ECO:0007669"/>
    <property type="project" value="UniProtKB-UniRule"/>
</dbReference>
<comment type="caution">
    <text evidence="17">The sequence shown here is derived from an EMBL/GenBank/DDBJ whole genome shotgun (WGS) entry which is preliminary data.</text>
</comment>
<dbReference type="CDD" id="cd00984">
    <property type="entry name" value="DnaB_C"/>
    <property type="match status" value="1"/>
</dbReference>
<keyword evidence="3 14" id="KW-0639">Primosome</keyword>
<dbReference type="PANTHER" id="PTHR30153:SF2">
    <property type="entry name" value="REPLICATIVE DNA HELICASE"/>
    <property type="match status" value="1"/>
</dbReference>
<dbReference type="Gene3D" id="1.10.860.10">
    <property type="entry name" value="DNAb Helicase, Chain A"/>
    <property type="match status" value="1"/>
</dbReference>
<dbReference type="NCBIfam" id="TIGR00665">
    <property type="entry name" value="DnaB"/>
    <property type="match status" value="1"/>
</dbReference>
<dbReference type="GO" id="GO:0003677">
    <property type="term" value="F:DNA binding"/>
    <property type="evidence" value="ECO:0007669"/>
    <property type="project" value="UniProtKB-UniRule"/>
</dbReference>
<dbReference type="RefSeq" id="WP_192533204.1">
    <property type="nucleotide sequence ID" value="NZ_JACZHT010000001.1"/>
</dbReference>
<evidence type="ECO:0000256" key="13">
    <source>
        <dbReference type="NCBIfam" id="TIGR00665"/>
    </source>
</evidence>
<evidence type="ECO:0000256" key="4">
    <source>
        <dbReference type="ARBA" id="ARBA00022705"/>
    </source>
</evidence>
<keyword evidence="10" id="KW-0413">Isomerase</keyword>
<gene>
    <name evidence="17" type="ORF">IHV25_01545</name>
</gene>
<accession>A0A8J6YM36</accession>
<dbReference type="GO" id="GO:0005829">
    <property type="term" value="C:cytosol"/>
    <property type="evidence" value="ECO:0007669"/>
    <property type="project" value="TreeGrafter"/>
</dbReference>
<dbReference type="GO" id="GO:0016787">
    <property type="term" value="F:hydrolase activity"/>
    <property type="evidence" value="ECO:0007669"/>
    <property type="project" value="UniProtKB-KW"/>
</dbReference>
<keyword evidence="9 14" id="KW-0238">DNA-binding</keyword>
<evidence type="ECO:0000313" key="18">
    <source>
        <dbReference type="Proteomes" id="UP000631034"/>
    </source>
</evidence>
<dbReference type="SUPFAM" id="SSF52540">
    <property type="entry name" value="P-loop containing nucleoside triphosphate hydrolases"/>
    <property type="match status" value="1"/>
</dbReference>
<evidence type="ECO:0000256" key="11">
    <source>
        <dbReference type="ARBA" id="ARBA00044932"/>
    </source>
</evidence>
<evidence type="ECO:0000256" key="6">
    <source>
        <dbReference type="ARBA" id="ARBA00022801"/>
    </source>
</evidence>
<dbReference type="GO" id="GO:0005524">
    <property type="term" value="F:ATP binding"/>
    <property type="evidence" value="ECO:0007669"/>
    <property type="project" value="UniProtKB-UniRule"/>
</dbReference>
<evidence type="ECO:0000256" key="9">
    <source>
        <dbReference type="ARBA" id="ARBA00023125"/>
    </source>
</evidence>
<keyword evidence="6 14" id="KW-0378">Hydrolase</keyword>
<dbReference type="PANTHER" id="PTHR30153">
    <property type="entry name" value="REPLICATIVE DNA HELICASE DNAB"/>
    <property type="match status" value="1"/>
</dbReference>
<dbReference type="InterPro" id="IPR036185">
    <property type="entry name" value="DNA_heli_DnaB-like_N_sf"/>
</dbReference>
<evidence type="ECO:0000313" key="17">
    <source>
        <dbReference type="EMBL" id="MBE1236339.1"/>
    </source>
</evidence>
<keyword evidence="4 14" id="KW-0235">DNA replication</keyword>
<evidence type="ECO:0000256" key="1">
    <source>
        <dbReference type="ARBA" id="ARBA00008428"/>
    </source>
</evidence>
<dbReference type="InterPro" id="IPR003593">
    <property type="entry name" value="AAA+_ATPase"/>
</dbReference>